<feature type="transmembrane region" description="Helical" evidence="1">
    <location>
        <begin position="6"/>
        <end position="21"/>
    </location>
</feature>
<proteinExistence type="predicted"/>
<dbReference type="AlphaFoldDB" id="M3GEN8"/>
<comment type="caution">
    <text evidence="2">The sequence shown here is derived from an EMBL/GenBank/DDBJ whole genome shotgun (WGS) entry which is preliminary data.</text>
</comment>
<keyword evidence="1" id="KW-0472">Membrane</keyword>
<protein>
    <submittedName>
        <fullName evidence="2">7TM diverse intracellular signaling domain protein</fullName>
    </submittedName>
</protein>
<organism evidence="2 3">
    <name type="scientific">Leptospira interrogans serovar Copenhageni str. LT2050</name>
    <dbReference type="NCBI Taxonomy" id="1001598"/>
    <lineage>
        <taxon>Bacteria</taxon>
        <taxon>Pseudomonadati</taxon>
        <taxon>Spirochaetota</taxon>
        <taxon>Spirochaetia</taxon>
        <taxon>Leptospirales</taxon>
        <taxon>Leptospiraceae</taxon>
        <taxon>Leptospira</taxon>
    </lineage>
</organism>
<sequence length="75" mass="8731">MAVLNFTFIVYSFFIMYKSLVRKNPDAIRMIFGFLVLMIAGVMDLIGSMGLIDNLENYGILKYGFLFLKLEWSLY</sequence>
<feature type="transmembrane region" description="Helical" evidence="1">
    <location>
        <begin position="28"/>
        <end position="52"/>
    </location>
</feature>
<keyword evidence="1" id="KW-1133">Transmembrane helix</keyword>
<gene>
    <name evidence="2" type="ORF">LEP1GSC150_4277</name>
</gene>
<dbReference type="Proteomes" id="UP000011778">
    <property type="component" value="Unassembled WGS sequence"/>
</dbReference>
<accession>M3GEN8</accession>
<dbReference type="EMBL" id="AFMD02000049">
    <property type="protein sequence ID" value="EMG23895.1"/>
    <property type="molecule type" value="Genomic_DNA"/>
</dbReference>
<keyword evidence="1" id="KW-0812">Transmembrane</keyword>
<reference evidence="2 3" key="1">
    <citation type="submission" date="2013-02" db="EMBL/GenBank/DDBJ databases">
        <authorList>
            <person name="Harkins D.M."/>
            <person name="Durkin A.S."/>
            <person name="Brinkac L.M."/>
            <person name="Haft D.H."/>
            <person name="Selengut J.D."/>
            <person name="Sanka R."/>
            <person name="DePew J."/>
            <person name="Purushe J."/>
            <person name="Tulsiani S.M."/>
            <person name="Graham G.C."/>
            <person name="Burns M.-A."/>
            <person name="Dohnt M.F."/>
            <person name="Smythe L.D."/>
            <person name="McKay D.B."/>
            <person name="Craig S.B."/>
            <person name="Vinetz J.M."/>
            <person name="Sutton G.G."/>
            <person name="Nierman W.C."/>
            <person name="Fouts D.E."/>
        </authorList>
    </citation>
    <scope>NUCLEOTIDE SEQUENCE [LARGE SCALE GENOMIC DNA]</scope>
    <source>
        <strain evidence="2 3">LT2050</strain>
    </source>
</reference>
<evidence type="ECO:0000313" key="2">
    <source>
        <dbReference type="EMBL" id="EMG23895.1"/>
    </source>
</evidence>
<evidence type="ECO:0000256" key="1">
    <source>
        <dbReference type="SAM" id="Phobius"/>
    </source>
</evidence>
<evidence type="ECO:0000313" key="3">
    <source>
        <dbReference type="Proteomes" id="UP000011778"/>
    </source>
</evidence>
<name>M3GEN8_LEPIT</name>